<dbReference type="CDD" id="cd09083">
    <property type="entry name" value="EEP-1"/>
    <property type="match status" value="1"/>
</dbReference>
<reference evidence="2 3" key="1">
    <citation type="submission" date="2018-05" db="EMBL/GenBank/DDBJ databases">
        <title>Genomic Encyclopedia of Archaeal and Bacterial Type Strains, Phase II (KMG-II): from individual species to whole genera.</title>
        <authorList>
            <person name="Goeker M."/>
        </authorList>
    </citation>
    <scope>NUCLEOTIDE SEQUENCE [LARGE SCALE GENOMIC DNA]</scope>
    <source>
        <strain evidence="2 3">DSM 23514</strain>
    </source>
</reference>
<feature type="domain" description="Endonuclease/exonuclease/phosphatase" evidence="1">
    <location>
        <begin position="26"/>
        <end position="268"/>
    </location>
</feature>
<comment type="caution">
    <text evidence="2">The sequence shown here is derived from an EMBL/GenBank/DDBJ whole genome shotgun (WGS) entry which is preliminary data.</text>
</comment>
<dbReference type="PANTHER" id="PTHR12121">
    <property type="entry name" value="CARBON CATABOLITE REPRESSOR PROTEIN 4"/>
    <property type="match status" value="1"/>
</dbReference>
<dbReference type="Proteomes" id="UP000245667">
    <property type="component" value="Unassembled WGS sequence"/>
</dbReference>
<keyword evidence="2" id="KW-0540">Nuclease</keyword>
<evidence type="ECO:0000259" key="1">
    <source>
        <dbReference type="Pfam" id="PF03372"/>
    </source>
</evidence>
<dbReference type="Pfam" id="PF03372">
    <property type="entry name" value="Exo_endo_phos"/>
    <property type="match status" value="1"/>
</dbReference>
<evidence type="ECO:0000313" key="3">
    <source>
        <dbReference type="Proteomes" id="UP000245667"/>
    </source>
</evidence>
<dbReference type="EMBL" id="QGGQ01000004">
    <property type="protein sequence ID" value="PWK23676.1"/>
    <property type="molecule type" value="Genomic_DNA"/>
</dbReference>
<dbReference type="InterPro" id="IPR050410">
    <property type="entry name" value="CCR4/nocturin_mRNA_transcr"/>
</dbReference>
<dbReference type="GO" id="GO:0004519">
    <property type="term" value="F:endonuclease activity"/>
    <property type="evidence" value="ECO:0007669"/>
    <property type="project" value="UniProtKB-KW"/>
</dbReference>
<dbReference type="RefSeq" id="WP_223308361.1">
    <property type="nucleotide sequence ID" value="NZ_JACWLN010000004.1"/>
</dbReference>
<keyword evidence="2" id="KW-0269">Exonuclease</keyword>
<accession>A0A316E137</accession>
<dbReference type="SUPFAM" id="SSF56219">
    <property type="entry name" value="DNase I-like"/>
    <property type="match status" value="1"/>
</dbReference>
<dbReference type="PANTHER" id="PTHR12121:SF36">
    <property type="entry name" value="ENDONUCLEASE_EXONUCLEASE_PHOSPHATASE DOMAIN-CONTAINING PROTEIN"/>
    <property type="match status" value="1"/>
</dbReference>
<dbReference type="GO" id="GO:0000175">
    <property type="term" value="F:3'-5'-RNA exonuclease activity"/>
    <property type="evidence" value="ECO:0007669"/>
    <property type="project" value="TreeGrafter"/>
</dbReference>
<protein>
    <submittedName>
        <fullName evidence="2">Endonuclease/exonuclease/phosphatase family metal-dependent hydrolase</fullName>
    </submittedName>
</protein>
<dbReference type="AlphaFoldDB" id="A0A316E137"/>
<organism evidence="2 3">
    <name type="scientific">Maribacter polysiphoniae</name>
    <dbReference type="NCBI Taxonomy" id="429344"/>
    <lineage>
        <taxon>Bacteria</taxon>
        <taxon>Pseudomonadati</taxon>
        <taxon>Bacteroidota</taxon>
        <taxon>Flavobacteriia</taxon>
        <taxon>Flavobacteriales</taxon>
        <taxon>Flavobacteriaceae</taxon>
        <taxon>Maribacter</taxon>
    </lineage>
</organism>
<keyword evidence="2" id="KW-0255">Endonuclease</keyword>
<dbReference type="InterPro" id="IPR005135">
    <property type="entry name" value="Endo/exonuclease/phosphatase"/>
</dbReference>
<gene>
    <name evidence="2" type="ORF">LX92_02243</name>
</gene>
<proteinExistence type="predicted"/>
<sequence length="278" mass="32230">MKIHYTLFFLILFIAQGIQGQDINVMTYNIKYDNTKDTVNNWNDRKESMIKLIQHYNPSVIGMQEVLHHQITYIDSALTDFSYIGVGRDDGQQKGEYSPIVYNHTKLKVLKSNTFWLSPTPEKVSKGWDAALERICSYGLFENKADQSKFYFFNTHFDHRGAIAREKSAELILKKIQEINLQGYPVVLTGDFNLSPGEKPIVFLKKNLHEGKDYTLKPFYGPSGTFSGFDHNRILDLKIDYIFVKGFKVQSYIHIDDRMENNKHISDHLPILAHLTKE</sequence>
<dbReference type="Gene3D" id="3.60.10.10">
    <property type="entry name" value="Endonuclease/exonuclease/phosphatase"/>
    <property type="match status" value="1"/>
</dbReference>
<evidence type="ECO:0000313" key="2">
    <source>
        <dbReference type="EMBL" id="PWK23676.1"/>
    </source>
</evidence>
<dbReference type="InterPro" id="IPR036691">
    <property type="entry name" value="Endo/exonu/phosph_ase_sf"/>
</dbReference>
<keyword evidence="2" id="KW-0378">Hydrolase</keyword>
<name>A0A316E137_9FLAO</name>